<dbReference type="PANTHER" id="PTHR13693:SF100">
    <property type="entry name" value="8-AMINO-7-OXONONANOATE SYNTHASE"/>
    <property type="match status" value="1"/>
</dbReference>
<dbReference type="PANTHER" id="PTHR13693">
    <property type="entry name" value="CLASS II AMINOTRANSFERASE/8-AMINO-7-OXONONANOATE SYNTHASE"/>
    <property type="match status" value="1"/>
</dbReference>
<keyword evidence="3" id="KW-0663">Pyridoxal phosphate</keyword>
<comment type="cofactor">
    <cofactor evidence="1">
        <name>pyridoxal 5'-phosphate</name>
        <dbReference type="ChEBI" id="CHEBI:597326"/>
    </cofactor>
</comment>
<gene>
    <name evidence="5" type="ORF">B5J99_09200</name>
</gene>
<evidence type="ECO:0000313" key="6">
    <source>
        <dbReference type="Proteomes" id="UP000258016"/>
    </source>
</evidence>
<dbReference type="Proteomes" id="UP000258016">
    <property type="component" value="Chromosome"/>
</dbReference>
<evidence type="ECO:0000256" key="3">
    <source>
        <dbReference type="ARBA" id="ARBA00022898"/>
    </source>
</evidence>
<dbReference type="Pfam" id="PF00155">
    <property type="entry name" value="Aminotran_1_2"/>
    <property type="match status" value="1"/>
</dbReference>
<proteinExistence type="predicted"/>
<organism evidence="5 6">
    <name type="scientific">Blastomonas fulva</name>
    <dbReference type="NCBI Taxonomy" id="1550728"/>
    <lineage>
        <taxon>Bacteria</taxon>
        <taxon>Pseudomonadati</taxon>
        <taxon>Pseudomonadota</taxon>
        <taxon>Alphaproteobacteria</taxon>
        <taxon>Sphingomonadales</taxon>
        <taxon>Sphingomonadaceae</taxon>
        <taxon>Blastomonas</taxon>
    </lineage>
</organism>
<evidence type="ECO:0000259" key="4">
    <source>
        <dbReference type="Pfam" id="PF00155"/>
    </source>
</evidence>
<keyword evidence="2" id="KW-0808">Transferase</keyword>
<dbReference type="RefSeq" id="WP_245991845.1">
    <property type="nucleotide sequence ID" value="NZ_CP020083.1"/>
</dbReference>
<name>A0ABM6M6U6_9SPHN</name>
<dbReference type="EMBL" id="CP020083">
    <property type="protein sequence ID" value="ASR51615.1"/>
    <property type="molecule type" value="Genomic_DNA"/>
</dbReference>
<feature type="domain" description="Aminotransferase class I/classII large" evidence="4">
    <location>
        <begin position="32"/>
        <end position="360"/>
    </location>
</feature>
<dbReference type="InterPro" id="IPR015424">
    <property type="entry name" value="PyrdxlP-dep_Trfase"/>
</dbReference>
<keyword evidence="6" id="KW-1185">Reference proteome</keyword>
<reference evidence="5 6" key="1">
    <citation type="submission" date="2017-03" db="EMBL/GenBank/DDBJ databases">
        <title>Complete genome sequence of Blastomonas fulva degrading microcsystin LR.</title>
        <authorList>
            <person name="Lee H.-g."/>
            <person name="Jin L."/>
            <person name="oh H.-M."/>
        </authorList>
    </citation>
    <scope>NUCLEOTIDE SEQUENCE [LARGE SCALE GENOMIC DNA]</scope>
    <source>
        <strain evidence="5 6">T2</strain>
    </source>
</reference>
<dbReference type="InterPro" id="IPR004839">
    <property type="entry name" value="Aminotransferase_I/II_large"/>
</dbReference>
<dbReference type="SUPFAM" id="SSF53383">
    <property type="entry name" value="PLP-dependent transferases"/>
    <property type="match status" value="1"/>
</dbReference>
<evidence type="ECO:0000256" key="2">
    <source>
        <dbReference type="ARBA" id="ARBA00022679"/>
    </source>
</evidence>
<sequence>MATPAFETHAAQLESLKRDSRLRALAPRSGKDFASNDYLGLAGSTLLHDALREGMALGLPAGSGGSRLLRGNHAAHEALEADAAAHFGSQSALFFATGFAANAALFATLPQRGDLVVHDSLIHASAHDGMKLGRAETRAARHNDAQAFDDVITAWRAEGGSGQVWIAVESLYSMDGDCAPLADLAEVAARHDAALVIDEAHATGVFGPCGAGLAHGLAGQPNVITLHTCGKALGCEGALICAPKVVTDFLVNRARPFVFSTAPSPLIAHMVRRAIAIVAAHHDWRDELFARVAEARRLLAPRLGAQGGTSQILPVIIGDDARTMRIAASLQRQGFDIRGIRPPTVPPGTARLRISITRNVSMGDIGALSESLDRIMIPA</sequence>
<dbReference type="Gene3D" id="3.40.640.10">
    <property type="entry name" value="Type I PLP-dependent aspartate aminotransferase-like (Major domain)"/>
    <property type="match status" value="1"/>
</dbReference>
<dbReference type="InterPro" id="IPR015421">
    <property type="entry name" value="PyrdxlP-dep_Trfase_major"/>
</dbReference>
<evidence type="ECO:0000256" key="1">
    <source>
        <dbReference type="ARBA" id="ARBA00001933"/>
    </source>
</evidence>
<evidence type="ECO:0000313" key="5">
    <source>
        <dbReference type="EMBL" id="ASR51615.1"/>
    </source>
</evidence>
<dbReference type="InterPro" id="IPR050087">
    <property type="entry name" value="AON_synthase_class-II"/>
</dbReference>
<dbReference type="Gene3D" id="3.90.1150.10">
    <property type="entry name" value="Aspartate Aminotransferase, domain 1"/>
    <property type="match status" value="1"/>
</dbReference>
<dbReference type="InterPro" id="IPR015422">
    <property type="entry name" value="PyrdxlP-dep_Trfase_small"/>
</dbReference>
<protein>
    <submittedName>
        <fullName evidence="5">8-amino-7-oxononanoate synthase</fullName>
    </submittedName>
</protein>
<dbReference type="GeneID" id="303485743"/>
<accession>A0ABM6M6U6</accession>